<comment type="similarity">
    <text evidence="1">Belongs to the LysR transcriptional regulatory family.</text>
</comment>
<dbReference type="Proteomes" id="UP000036851">
    <property type="component" value="Unassembled WGS sequence"/>
</dbReference>
<dbReference type="Pfam" id="PF03466">
    <property type="entry name" value="LysR_substrate"/>
    <property type="match status" value="1"/>
</dbReference>
<dbReference type="PROSITE" id="PS50931">
    <property type="entry name" value="HTH_LYSR"/>
    <property type="match status" value="1"/>
</dbReference>
<sequence length="308" mass="34033">MPDLRQLRQFVAVAEELHFHRAAKRLNMSQPPLTAAIRKLEEEIGAPLILRENRTAGLTAAGKVLLLEAKRVLQQFDQAIQLTRDTANGHAGHLRLGYVGSALYGRFPEFIRQFRQQFPQIRLELIESTSSQQISLIRNGSLDIALVIPPISEAEDFRLLPFDSDRLAIAIARGHPLAAHPALTLAELKDEDFVLWPAREGRGFYHRVVKLCTDAGFVPQTVQEAHGMHAVLSLVAIGTGVSIVPASMSRFRSDKIRYFPLASAEASFELAYCYRAGMLSPAAGLLLEKVSQPQVKSGQPVLSHGKAY</sequence>
<dbReference type="Gene3D" id="3.40.190.10">
    <property type="entry name" value="Periplasmic binding protein-like II"/>
    <property type="match status" value="2"/>
</dbReference>
<reference evidence="8 9" key="1">
    <citation type="journal article" date="2015" name="Int. J. Syst. Evol. Microbiol.">
        <title>Erwinia iniecta sp. nov., isolated from Russian wheat aphids (Diuraphis noxia).</title>
        <authorList>
            <person name="Campillo T."/>
            <person name="Luna E."/>
            <person name="Portier P."/>
            <person name="Fischer-Le Saux M."/>
            <person name="Lapitan N."/>
            <person name="Tisserat N.A."/>
            <person name="Leach J.E."/>
        </authorList>
    </citation>
    <scope>NUCLEOTIDE SEQUENCE [LARGE SCALE GENOMIC DNA]</scope>
    <source>
        <strain evidence="6 9">B120</strain>
        <strain evidence="7 8">B149</strain>
    </source>
</reference>
<accession>A0A0L7TE44</accession>
<keyword evidence="9" id="KW-1185">Reference proteome</keyword>
<dbReference type="SUPFAM" id="SSF46785">
    <property type="entry name" value="Winged helix' DNA-binding domain"/>
    <property type="match status" value="1"/>
</dbReference>
<keyword evidence="2" id="KW-0805">Transcription regulation</keyword>
<dbReference type="Gene3D" id="1.10.10.10">
    <property type="entry name" value="Winged helix-like DNA-binding domain superfamily/Winged helix DNA-binding domain"/>
    <property type="match status" value="1"/>
</dbReference>
<evidence type="ECO:0000313" key="9">
    <source>
        <dbReference type="Proteomes" id="UP000037088"/>
    </source>
</evidence>
<dbReference type="PANTHER" id="PTHR30346">
    <property type="entry name" value="TRANSCRIPTIONAL DUAL REGULATOR HCAR-RELATED"/>
    <property type="match status" value="1"/>
</dbReference>
<name>A0A0L7TE44_9GAMM</name>
<dbReference type="PRINTS" id="PR00039">
    <property type="entry name" value="HTHLYSR"/>
</dbReference>
<comment type="caution">
    <text evidence="7">The sequence shown here is derived from an EMBL/GenBank/DDBJ whole genome shotgun (WGS) entry which is preliminary data.</text>
</comment>
<evidence type="ECO:0000313" key="8">
    <source>
        <dbReference type="Proteomes" id="UP000036851"/>
    </source>
</evidence>
<dbReference type="SUPFAM" id="SSF53850">
    <property type="entry name" value="Periplasmic binding protein-like II"/>
    <property type="match status" value="1"/>
</dbReference>
<dbReference type="OrthoDB" id="6804990at2"/>
<dbReference type="FunFam" id="1.10.10.10:FF:000001">
    <property type="entry name" value="LysR family transcriptional regulator"/>
    <property type="match status" value="1"/>
</dbReference>
<evidence type="ECO:0000256" key="2">
    <source>
        <dbReference type="ARBA" id="ARBA00023015"/>
    </source>
</evidence>
<dbReference type="EMBL" id="JRXE01000010">
    <property type="protein sequence ID" value="KOC90491.1"/>
    <property type="molecule type" value="Genomic_DNA"/>
</dbReference>
<dbReference type="GO" id="GO:0003700">
    <property type="term" value="F:DNA-binding transcription factor activity"/>
    <property type="evidence" value="ECO:0007669"/>
    <property type="project" value="InterPro"/>
</dbReference>
<dbReference type="PANTHER" id="PTHR30346:SF17">
    <property type="entry name" value="LYSR FAMILY TRANSCRIPTIONAL REGULATOR"/>
    <property type="match status" value="1"/>
</dbReference>
<protein>
    <submittedName>
        <fullName evidence="7">LysR family transcriptional regulator</fullName>
    </submittedName>
</protein>
<organism evidence="7 8">
    <name type="scientific">Winslowiella iniecta</name>
    <dbReference type="NCBI Taxonomy" id="1560201"/>
    <lineage>
        <taxon>Bacteria</taxon>
        <taxon>Pseudomonadati</taxon>
        <taxon>Pseudomonadota</taxon>
        <taxon>Gammaproteobacteria</taxon>
        <taxon>Enterobacterales</taxon>
        <taxon>Erwiniaceae</taxon>
        <taxon>Winslowiella</taxon>
    </lineage>
</organism>
<gene>
    <name evidence="6" type="ORF">NG42_09000</name>
    <name evidence="7" type="ORF">NG43_09065</name>
</gene>
<dbReference type="GO" id="GO:0003677">
    <property type="term" value="F:DNA binding"/>
    <property type="evidence" value="ECO:0007669"/>
    <property type="project" value="UniProtKB-KW"/>
</dbReference>
<dbReference type="InterPro" id="IPR000847">
    <property type="entry name" value="LysR_HTH_N"/>
</dbReference>
<evidence type="ECO:0000256" key="1">
    <source>
        <dbReference type="ARBA" id="ARBA00009437"/>
    </source>
</evidence>
<dbReference type="InterPro" id="IPR036388">
    <property type="entry name" value="WH-like_DNA-bd_sf"/>
</dbReference>
<evidence type="ECO:0000313" key="7">
    <source>
        <dbReference type="EMBL" id="KOC93630.1"/>
    </source>
</evidence>
<dbReference type="PATRIC" id="fig|1560201.3.peg.1911"/>
<evidence type="ECO:0000313" key="6">
    <source>
        <dbReference type="EMBL" id="KOC90491.1"/>
    </source>
</evidence>
<feature type="domain" description="HTH lysR-type" evidence="5">
    <location>
        <begin position="2"/>
        <end position="59"/>
    </location>
</feature>
<proteinExistence type="inferred from homology"/>
<keyword evidence="4" id="KW-0804">Transcription</keyword>
<dbReference type="Proteomes" id="UP000037088">
    <property type="component" value="Unassembled WGS sequence"/>
</dbReference>
<dbReference type="STRING" id="1560201.NG42_09000"/>
<dbReference type="CDD" id="cd08414">
    <property type="entry name" value="PBP2_LTTR_aromatics_like"/>
    <property type="match status" value="1"/>
</dbReference>
<evidence type="ECO:0000256" key="4">
    <source>
        <dbReference type="ARBA" id="ARBA00023163"/>
    </source>
</evidence>
<evidence type="ECO:0000259" key="5">
    <source>
        <dbReference type="PROSITE" id="PS50931"/>
    </source>
</evidence>
<dbReference type="InterPro" id="IPR005119">
    <property type="entry name" value="LysR_subst-bd"/>
</dbReference>
<dbReference type="EMBL" id="JRXF01000012">
    <property type="protein sequence ID" value="KOC93630.1"/>
    <property type="molecule type" value="Genomic_DNA"/>
</dbReference>
<evidence type="ECO:0000256" key="3">
    <source>
        <dbReference type="ARBA" id="ARBA00023125"/>
    </source>
</evidence>
<dbReference type="RefSeq" id="WP_052898955.1">
    <property type="nucleotide sequence ID" value="NZ_JRXE01000010.1"/>
</dbReference>
<keyword evidence="3" id="KW-0238">DNA-binding</keyword>
<dbReference type="GO" id="GO:0032993">
    <property type="term" value="C:protein-DNA complex"/>
    <property type="evidence" value="ECO:0007669"/>
    <property type="project" value="TreeGrafter"/>
</dbReference>
<dbReference type="AlphaFoldDB" id="A0A0L7TE44"/>
<dbReference type="Pfam" id="PF00126">
    <property type="entry name" value="HTH_1"/>
    <property type="match status" value="1"/>
</dbReference>
<dbReference type="InterPro" id="IPR036390">
    <property type="entry name" value="WH_DNA-bd_sf"/>
</dbReference>